<organism evidence="1 2">
    <name type="scientific">Aspergillus pseudoustus</name>
    <dbReference type="NCBI Taxonomy" id="1810923"/>
    <lineage>
        <taxon>Eukaryota</taxon>
        <taxon>Fungi</taxon>
        <taxon>Dikarya</taxon>
        <taxon>Ascomycota</taxon>
        <taxon>Pezizomycotina</taxon>
        <taxon>Eurotiomycetes</taxon>
        <taxon>Eurotiomycetidae</taxon>
        <taxon>Eurotiales</taxon>
        <taxon>Aspergillaceae</taxon>
        <taxon>Aspergillus</taxon>
        <taxon>Aspergillus subgen. Nidulantes</taxon>
    </lineage>
</organism>
<dbReference type="Proteomes" id="UP001610446">
    <property type="component" value="Unassembled WGS sequence"/>
</dbReference>
<evidence type="ECO:0000313" key="1">
    <source>
        <dbReference type="EMBL" id="KAL2840812.1"/>
    </source>
</evidence>
<comment type="caution">
    <text evidence="1">The sequence shown here is derived from an EMBL/GenBank/DDBJ whole genome shotgun (WGS) entry which is preliminary data.</text>
</comment>
<keyword evidence="2" id="KW-1185">Reference proteome</keyword>
<dbReference type="EMBL" id="JBFXLU010000117">
    <property type="protein sequence ID" value="KAL2840812.1"/>
    <property type="molecule type" value="Genomic_DNA"/>
</dbReference>
<evidence type="ECO:0008006" key="3">
    <source>
        <dbReference type="Google" id="ProtNLM"/>
    </source>
</evidence>
<reference evidence="1 2" key="1">
    <citation type="submission" date="2024-07" db="EMBL/GenBank/DDBJ databases">
        <title>Section-level genome sequencing and comparative genomics of Aspergillus sections Usti and Cavernicolus.</title>
        <authorList>
            <consortium name="Lawrence Berkeley National Laboratory"/>
            <person name="Nybo J.L."/>
            <person name="Vesth T.C."/>
            <person name="Theobald S."/>
            <person name="Frisvad J.C."/>
            <person name="Larsen T.O."/>
            <person name="Kjaerboelling I."/>
            <person name="Rothschild-Mancinelli K."/>
            <person name="Lyhne E.K."/>
            <person name="Kogle M.E."/>
            <person name="Barry K."/>
            <person name="Clum A."/>
            <person name="Na H."/>
            <person name="Ledsgaard L."/>
            <person name="Lin J."/>
            <person name="Lipzen A."/>
            <person name="Kuo A."/>
            <person name="Riley R."/>
            <person name="Mondo S."/>
            <person name="Labutti K."/>
            <person name="Haridas S."/>
            <person name="Pangalinan J."/>
            <person name="Salamov A.A."/>
            <person name="Simmons B.A."/>
            <person name="Magnuson J.K."/>
            <person name="Chen J."/>
            <person name="Drula E."/>
            <person name="Henrissat B."/>
            <person name="Wiebenga A."/>
            <person name="Lubbers R.J."/>
            <person name="Gomes A.C."/>
            <person name="Makela M.R."/>
            <person name="Stajich J."/>
            <person name="Grigoriev I.V."/>
            <person name="Mortensen U.H."/>
            <person name="De Vries R.P."/>
            <person name="Baker S.E."/>
            <person name="Andersen M.R."/>
        </authorList>
    </citation>
    <scope>NUCLEOTIDE SEQUENCE [LARGE SCALE GENOMIC DNA]</scope>
    <source>
        <strain evidence="1 2">CBS 123904</strain>
    </source>
</reference>
<sequence length="415" mass="47042">MRGSSLSVATTVCELELDPVQPTDENLSSQPPQFLPQWIGIGRCSVESSGTNILEIPEALDSIDWNWQPRSSWDSDANTIALQLIDESEKYFHLVQFKDWVQEARDCSSPIVKALESKYDGLGVILFSYLRRHLDEFGKYLGLTNALEKSTADPFLSGAVNHACECVRYRRYTKYSIDTRLITEPIKAVLSKNNPIALIHCQLEALAVRFRNLYGSPEVVWSRDFDTQTDFLDKLYHTEPEEPEELEALAGELTAVALSLFQELTAKMIKNGRGDPLTALNRWWNNLCRAAEECSTTNMALCLKLDQLVLELYHSRDFYSFTAILQGIRLSGRHPEVLQIFGHLIDPGENYRLYRQNIDSGAALHFLLPFVKLRSPKSTASSQIVSAANKYAQRNTFNKTSQRLLLFLSSLCFCI</sequence>
<protein>
    <recommendedName>
        <fullName evidence="3">Isoprenoid synthase domain-containing protein</fullName>
    </recommendedName>
</protein>
<proteinExistence type="predicted"/>
<name>A0ABR4JM14_9EURO</name>
<gene>
    <name evidence="1" type="ORF">BJY01DRAFT_236632</name>
</gene>
<evidence type="ECO:0000313" key="2">
    <source>
        <dbReference type="Proteomes" id="UP001610446"/>
    </source>
</evidence>
<accession>A0ABR4JM14</accession>